<dbReference type="Proteomes" id="UP000571183">
    <property type="component" value="Unassembled WGS sequence"/>
</dbReference>
<gene>
    <name evidence="2" type="ORF">F5897_000563</name>
</gene>
<evidence type="ECO:0000313" key="2">
    <source>
        <dbReference type="EMBL" id="MBB4071271.1"/>
    </source>
</evidence>
<keyword evidence="1" id="KW-0472">Membrane</keyword>
<feature type="transmembrane region" description="Helical" evidence="1">
    <location>
        <begin position="69"/>
        <end position="86"/>
    </location>
</feature>
<evidence type="ECO:0000313" key="3">
    <source>
        <dbReference type="Proteomes" id="UP000571183"/>
    </source>
</evidence>
<dbReference type="EMBL" id="JACIFD010000004">
    <property type="protein sequence ID" value="MBB4071271.1"/>
    <property type="molecule type" value="Genomic_DNA"/>
</dbReference>
<dbReference type="AlphaFoldDB" id="A0A840DCT1"/>
<proteinExistence type="predicted"/>
<comment type="caution">
    <text evidence="2">The sequence shown here is derived from an EMBL/GenBank/DDBJ whole genome shotgun (WGS) entry which is preliminary data.</text>
</comment>
<organism evidence="2 3">
    <name type="scientific">Canibacter oris</name>
    <dbReference type="NCBI Taxonomy" id="1365628"/>
    <lineage>
        <taxon>Bacteria</taxon>
        <taxon>Bacillati</taxon>
        <taxon>Actinomycetota</taxon>
        <taxon>Actinomycetes</taxon>
        <taxon>Micrococcales</taxon>
        <taxon>Microbacteriaceae</taxon>
        <taxon>Canibacter</taxon>
    </lineage>
</organism>
<evidence type="ECO:0000256" key="1">
    <source>
        <dbReference type="SAM" id="Phobius"/>
    </source>
</evidence>
<accession>A0A840DCT1</accession>
<keyword evidence="3" id="KW-1185">Reference proteome</keyword>
<protein>
    <submittedName>
        <fullName evidence="2">Uncharacterized membrane protein YidH (DUF202 family)</fullName>
    </submittedName>
</protein>
<keyword evidence="1" id="KW-1133">Transmembrane helix</keyword>
<feature type="transmembrane region" description="Helical" evidence="1">
    <location>
        <begin position="6"/>
        <end position="25"/>
    </location>
</feature>
<feature type="transmembrane region" description="Helical" evidence="1">
    <location>
        <begin position="98"/>
        <end position="115"/>
    </location>
</feature>
<sequence>MEIFKSIVLVLHLLSFGALLGVVIAQFKPAAQGAGKISKGMLHTSLALLLTGLLLVGLTYAVGNEPNNLKIAVKTAVLLVIFALVIMGRNKERVTTGYFGAIAALLAVNVALAVMW</sequence>
<name>A0A840DCT1_9MICO</name>
<dbReference type="RefSeq" id="WP_124824443.1">
    <property type="nucleotide sequence ID" value="NZ_JACIFD010000004.1"/>
</dbReference>
<feature type="transmembrane region" description="Helical" evidence="1">
    <location>
        <begin position="46"/>
        <end position="63"/>
    </location>
</feature>
<reference evidence="2" key="1">
    <citation type="submission" date="2020-08" db="EMBL/GenBank/DDBJ databases">
        <title>Sequencing the genomes of 1000 actinobacteria strains.</title>
        <authorList>
            <person name="Klenk H.-P."/>
        </authorList>
    </citation>
    <scope>NUCLEOTIDE SEQUENCE [LARGE SCALE GENOMIC DNA]</scope>
    <source>
        <strain evidence="2">DSM 27064</strain>
    </source>
</reference>
<keyword evidence="1" id="KW-0812">Transmembrane</keyword>